<dbReference type="NCBIfam" id="NF011984">
    <property type="entry name" value="PRK15446.1-5"/>
    <property type="match status" value="1"/>
</dbReference>
<organism evidence="2 3">
    <name type="scientific">Campylobacter suis</name>
    <dbReference type="NCBI Taxonomy" id="2790657"/>
    <lineage>
        <taxon>Bacteria</taxon>
        <taxon>Pseudomonadati</taxon>
        <taxon>Campylobacterota</taxon>
        <taxon>Epsilonproteobacteria</taxon>
        <taxon>Campylobacterales</taxon>
        <taxon>Campylobacteraceae</taxon>
        <taxon>Campylobacter</taxon>
    </lineage>
</organism>
<name>A0ABM8Q8W2_9BACT</name>
<dbReference type="PANTHER" id="PTHR43135">
    <property type="entry name" value="ALPHA-D-RIBOSE 1-METHYLPHOSPHONATE 5-TRIPHOSPHATE DIPHOSPHATASE"/>
    <property type="match status" value="1"/>
</dbReference>
<accession>A0ABM8Q8W2</accession>
<dbReference type="Gene3D" id="3.20.20.140">
    <property type="entry name" value="Metal-dependent hydrolases"/>
    <property type="match status" value="2"/>
</dbReference>
<dbReference type="SUPFAM" id="SSF51338">
    <property type="entry name" value="Composite domain of metallo-dependent hydrolases"/>
    <property type="match status" value="1"/>
</dbReference>
<dbReference type="SUPFAM" id="SSF51556">
    <property type="entry name" value="Metallo-dependent hydrolases"/>
    <property type="match status" value="1"/>
</dbReference>
<dbReference type="GO" id="GO:0016787">
    <property type="term" value="F:hydrolase activity"/>
    <property type="evidence" value="ECO:0007669"/>
    <property type="project" value="UniProtKB-KW"/>
</dbReference>
<comment type="caution">
    <text evidence="2">The sequence shown here is derived from an EMBL/GenBank/DDBJ whole genome shotgun (WGS) entry which is preliminary data.</text>
</comment>
<evidence type="ECO:0000259" key="1">
    <source>
        <dbReference type="Pfam" id="PF01979"/>
    </source>
</evidence>
<dbReference type="Proteomes" id="UP000789359">
    <property type="component" value="Unassembled WGS sequence"/>
</dbReference>
<dbReference type="InterPro" id="IPR011059">
    <property type="entry name" value="Metal-dep_hydrolase_composite"/>
</dbReference>
<dbReference type="InterPro" id="IPR051781">
    <property type="entry name" value="Metallo-dep_Hydrolase"/>
</dbReference>
<dbReference type="Gene3D" id="2.30.40.10">
    <property type="entry name" value="Urease, subunit C, domain 1"/>
    <property type="match status" value="2"/>
</dbReference>
<dbReference type="InterPro" id="IPR006680">
    <property type="entry name" value="Amidohydro-rel"/>
</dbReference>
<keyword evidence="3" id="KW-1185">Reference proteome</keyword>
<dbReference type="Pfam" id="PF01979">
    <property type="entry name" value="Amidohydro_1"/>
    <property type="match status" value="1"/>
</dbReference>
<dbReference type="InterPro" id="IPR012696">
    <property type="entry name" value="PhnM"/>
</dbReference>
<dbReference type="EMBL" id="CAJHOE010000008">
    <property type="protein sequence ID" value="CAD7289337.1"/>
    <property type="molecule type" value="Genomic_DNA"/>
</dbReference>
<evidence type="ECO:0000313" key="3">
    <source>
        <dbReference type="Proteomes" id="UP000789359"/>
    </source>
</evidence>
<sequence>MIICSKNVLIDKEFRPASIEIKDGKISQIKEYGLGYDFGEFKITPGIVDLHSDALEKEIEPRPGASFNPKFAIINLDKKIIMSGITTIYHAISFEENSQKSRNIKNAIEQVNILHDINKKQLLSDNLIHIRFEICHTDAIEPIKKIIDDKKASMLSIMDHTPGQGQFKTLESFMSYYRKHHGMSDEDINFIVEKKQNRDLGKIYELIKYATKNGIATLSHDDDGIEKLAVLNALGIEISEFPLSLEVARYCIKSGLKTGMGAPNIVRGGSQSGNVSAMLLVENEVCSYLCSDYHPSSMLQSVYIIAKHTKRPLAQCFELITKTPAMCAGLNDRGEIKEGLRADLLVIDDKEIPNVLMSIKDGKMVFSTLNLLGKTA</sequence>
<dbReference type="InterPro" id="IPR032466">
    <property type="entry name" value="Metal_Hydrolase"/>
</dbReference>
<gene>
    <name evidence="2" type="primary">phnM</name>
    <name evidence="2" type="ORF">LMG8286_01767</name>
</gene>
<evidence type="ECO:0000313" key="2">
    <source>
        <dbReference type="EMBL" id="CAD7289337.1"/>
    </source>
</evidence>
<keyword evidence="2" id="KW-0378">Hydrolase</keyword>
<protein>
    <submittedName>
        <fullName evidence="2">Alpha-D-ribose 1-methylphosphonate 5-triphosphate diphosphatase</fullName>
        <ecNumber evidence="2">3.6.1.63</ecNumber>
    </submittedName>
</protein>
<proteinExistence type="predicted"/>
<dbReference type="NCBIfam" id="NF011987">
    <property type="entry name" value="PRK15446.2-3"/>
    <property type="match status" value="1"/>
</dbReference>
<dbReference type="PIRSF" id="PIRSF038971">
    <property type="entry name" value="PhnM"/>
    <property type="match status" value="1"/>
</dbReference>
<dbReference type="NCBIfam" id="NF011990">
    <property type="entry name" value="PRK15446.2-6"/>
    <property type="match status" value="1"/>
</dbReference>
<reference evidence="2 3" key="1">
    <citation type="submission" date="2020-11" db="EMBL/GenBank/DDBJ databases">
        <authorList>
            <person name="Peeters C."/>
        </authorList>
    </citation>
    <scope>NUCLEOTIDE SEQUENCE [LARGE SCALE GENOMIC DNA]</scope>
    <source>
        <strain evidence="2 3">LMG 8286</strain>
    </source>
</reference>
<dbReference type="RefSeq" id="WP_230057499.1">
    <property type="nucleotide sequence ID" value="NZ_CAJHOE010000008.1"/>
</dbReference>
<feature type="domain" description="Amidohydrolase-related" evidence="1">
    <location>
        <begin position="280"/>
        <end position="365"/>
    </location>
</feature>
<dbReference type="PANTHER" id="PTHR43135:SF3">
    <property type="entry name" value="ALPHA-D-RIBOSE 1-METHYLPHOSPHONATE 5-TRIPHOSPHATE DIPHOSPHATASE"/>
    <property type="match status" value="1"/>
</dbReference>
<dbReference type="EC" id="3.6.1.63" evidence="2"/>